<dbReference type="InterPro" id="IPR038740">
    <property type="entry name" value="BioF2-like_GNAT_dom"/>
</dbReference>
<sequence length="341" mass="38269">MAYTVQITEHIADVGDEWDAVVHDTHAPLFYHRQFLEAFECNPLHPLERAAYLTVRTPGKTAVAVLPAYLQRGTDPMGVLATHFPDSLGQPVLLSHVWHSYESTLPTHPDHYPEAAHAALATLNDLALHWHATVCGLVNVDQADPLSTVLTDNGYPGATIETGWRMRVDGFHDLDDWLATLSSKHRATMRVELRRATEAGFTARRFPVNDADMDGFMRLARHAAAKHNNADYYIPGVFPRFLRHLDEHIQMLELRAPHGELVGSAPLFHDDSRAHVPFCGFDLAACPGFSPFYVLVAHIVLSAIHQRRPWLCFGRRNPDFKRRYGFTPSPLQAHLCQVTTG</sequence>
<dbReference type="EMBL" id="SLWS01000004">
    <property type="protein sequence ID" value="TCO59600.1"/>
    <property type="molecule type" value="Genomic_DNA"/>
</dbReference>
<proteinExistence type="predicted"/>
<dbReference type="AlphaFoldDB" id="A0A4V2S7F2"/>
<gene>
    <name evidence="2" type="ORF">EV192_104443</name>
</gene>
<organism evidence="2 3">
    <name type="scientific">Actinocrispum wychmicini</name>
    <dbReference type="NCBI Taxonomy" id="1213861"/>
    <lineage>
        <taxon>Bacteria</taxon>
        <taxon>Bacillati</taxon>
        <taxon>Actinomycetota</taxon>
        <taxon>Actinomycetes</taxon>
        <taxon>Pseudonocardiales</taxon>
        <taxon>Pseudonocardiaceae</taxon>
        <taxon>Actinocrispum</taxon>
    </lineage>
</organism>
<dbReference type="SUPFAM" id="SSF55729">
    <property type="entry name" value="Acyl-CoA N-acyltransferases (Nat)"/>
    <property type="match status" value="1"/>
</dbReference>
<feature type="domain" description="BioF2-like acetyltransferase" evidence="1">
    <location>
        <begin position="183"/>
        <end position="322"/>
    </location>
</feature>
<comment type="caution">
    <text evidence="2">The sequence shown here is derived from an EMBL/GenBank/DDBJ whole genome shotgun (WGS) entry which is preliminary data.</text>
</comment>
<dbReference type="Proteomes" id="UP000295680">
    <property type="component" value="Unassembled WGS sequence"/>
</dbReference>
<evidence type="ECO:0000313" key="2">
    <source>
        <dbReference type="EMBL" id="TCO59600.1"/>
    </source>
</evidence>
<accession>A0A4V2S7F2</accession>
<keyword evidence="3" id="KW-1185">Reference proteome</keyword>
<protein>
    <recommendedName>
        <fullName evidence="1">BioF2-like acetyltransferase domain-containing protein</fullName>
    </recommendedName>
</protein>
<dbReference type="Pfam" id="PF13480">
    <property type="entry name" value="Acetyltransf_6"/>
    <property type="match status" value="1"/>
</dbReference>
<evidence type="ECO:0000313" key="3">
    <source>
        <dbReference type="Proteomes" id="UP000295680"/>
    </source>
</evidence>
<reference evidence="2 3" key="1">
    <citation type="submission" date="2019-03" db="EMBL/GenBank/DDBJ databases">
        <title>Genomic Encyclopedia of Type Strains, Phase IV (KMG-IV): sequencing the most valuable type-strain genomes for metagenomic binning, comparative biology and taxonomic classification.</title>
        <authorList>
            <person name="Goeker M."/>
        </authorList>
    </citation>
    <scope>NUCLEOTIDE SEQUENCE [LARGE SCALE GENOMIC DNA]</scope>
    <source>
        <strain evidence="2 3">DSM 45934</strain>
    </source>
</reference>
<name>A0A4V2S7F2_9PSEU</name>
<dbReference type="Gene3D" id="3.40.630.30">
    <property type="match status" value="1"/>
</dbReference>
<dbReference type="OrthoDB" id="6028172at2"/>
<dbReference type="InterPro" id="IPR016181">
    <property type="entry name" value="Acyl_CoA_acyltransferase"/>
</dbReference>
<evidence type="ECO:0000259" key="1">
    <source>
        <dbReference type="Pfam" id="PF13480"/>
    </source>
</evidence>
<dbReference type="RefSeq" id="WP_132117621.1">
    <property type="nucleotide sequence ID" value="NZ_SLWS01000004.1"/>
</dbReference>